<proteinExistence type="inferred from homology"/>
<organism evidence="8 10">
    <name type="scientific">Peptostreptococcus anaerobius</name>
    <dbReference type="NCBI Taxonomy" id="1261"/>
    <lineage>
        <taxon>Bacteria</taxon>
        <taxon>Bacillati</taxon>
        <taxon>Bacillota</taxon>
        <taxon>Clostridia</taxon>
        <taxon>Peptostreptococcales</taxon>
        <taxon>Peptostreptococcaceae</taxon>
        <taxon>Peptostreptococcus</taxon>
    </lineage>
</organism>
<dbReference type="Pfam" id="PF14527">
    <property type="entry name" value="LAGLIDADG_WhiA"/>
    <property type="match status" value="1"/>
</dbReference>
<dbReference type="PATRIC" id="fig|1261.3.peg.570"/>
<dbReference type="Proteomes" id="UP000255101">
    <property type="component" value="Unassembled WGS sequence"/>
</dbReference>
<accession>A0A135YSX6</accession>
<dbReference type="HAMAP" id="MF_01420">
    <property type="entry name" value="HTH_type_WhiA"/>
    <property type="match status" value="1"/>
</dbReference>
<dbReference type="GO" id="GO:0043937">
    <property type="term" value="P:regulation of sporulation"/>
    <property type="evidence" value="ECO:0007669"/>
    <property type="project" value="InterPro"/>
</dbReference>
<dbReference type="InterPro" id="IPR003802">
    <property type="entry name" value="Sporulation_regulator_WhiA"/>
</dbReference>
<dbReference type="Pfam" id="PF10298">
    <property type="entry name" value="WhiA_N"/>
    <property type="match status" value="1"/>
</dbReference>
<dbReference type="PANTHER" id="PTHR37307:SF1">
    <property type="entry name" value="CELL DIVISION PROTEIN WHIA-RELATED"/>
    <property type="match status" value="1"/>
</dbReference>
<feature type="domain" description="Sporulation transcription regulator WhiA N-terminal" evidence="6">
    <location>
        <begin position="22"/>
        <end position="107"/>
    </location>
</feature>
<name>A0A135YSX6_9FIRM</name>
<protein>
    <recommendedName>
        <fullName evidence="4">Probable cell division protein WhiA</fullName>
    </recommendedName>
</protein>
<dbReference type="InterPro" id="IPR039518">
    <property type="entry name" value="WhiA_LAGLIDADG_dom"/>
</dbReference>
<dbReference type="PANTHER" id="PTHR37307">
    <property type="entry name" value="CELL DIVISION PROTEIN WHIA-RELATED"/>
    <property type="match status" value="1"/>
</dbReference>
<dbReference type="RefSeq" id="WP_002842614.1">
    <property type="nucleotide sequence ID" value="NZ_CAMPYD010000030.1"/>
</dbReference>
<feature type="domain" description="WhiA LAGLIDADG-like" evidence="7">
    <location>
        <begin position="132"/>
        <end position="222"/>
    </location>
</feature>
<dbReference type="EMBL" id="LSQZ01000049">
    <property type="protein sequence ID" value="KXI12464.1"/>
    <property type="molecule type" value="Genomic_DNA"/>
</dbReference>
<sequence length="321" mass="36335">MSFSTDAKSELTRIKNEDFRLDRAELSAIVRMSGSIQLAGNMQLSLKITTELNAIARKVFKILKDSYNINTSITVNKNQMLKKTNSYVLTITPEMGAGKLLVDLGIIDNERTFFPKNEISSRIVSEPDEAYAYLRGAFLGGGSINDPEKNYHMEFVSNSEDYAFELSDMINSMGFSSKIVTRKNYYVVYLKESEQISDLLTFIGAHKAMLSLQNIKIMKEMRNNVNRIVNCETANLSKTVDAAVKQVENILIIQKTIGIKKLPDNLQEIALLRLENEDISLKELGEMLNPPLGKSGVNHRFKKIEKIADRYRDQVSPEDLF</sequence>
<dbReference type="Gene3D" id="3.10.28.10">
    <property type="entry name" value="Homing endonucleases"/>
    <property type="match status" value="1"/>
</dbReference>
<evidence type="ECO:0000259" key="5">
    <source>
        <dbReference type="Pfam" id="PF02650"/>
    </source>
</evidence>
<keyword evidence="2 4" id="KW-0238">DNA-binding</keyword>
<dbReference type="EMBL" id="UGTB01000004">
    <property type="protein sequence ID" value="SUB60472.1"/>
    <property type="molecule type" value="Genomic_DNA"/>
</dbReference>
<gene>
    <name evidence="4 9" type="primary">whiA</name>
    <name evidence="8" type="ORF">HMPREF3195_01068</name>
    <name evidence="9" type="ORF">NCTC11460_00377</name>
</gene>
<dbReference type="InterPro" id="IPR018478">
    <property type="entry name" value="Sporu_reg_WhiA_N_dom"/>
</dbReference>
<reference evidence="9 11" key="2">
    <citation type="submission" date="2018-06" db="EMBL/GenBank/DDBJ databases">
        <authorList>
            <consortium name="Pathogen Informatics"/>
            <person name="Doyle S."/>
        </authorList>
    </citation>
    <scope>NUCLEOTIDE SEQUENCE [LARGE SCALE GENOMIC DNA]</scope>
    <source>
        <strain evidence="9 11">NCTC11460</strain>
    </source>
</reference>
<evidence type="ECO:0000256" key="2">
    <source>
        <dbReference type="ARBA" id="ARBA00023125"/>
    </source>
</evidence>
<feature type="domain" description="Sporulation regulator WhiA C-terminal" evidence="5">
    <location>
        <begin position="225"/>
        <end position="308"/>
    </location>
</feature>
<evidence type="ECO:0000313" key="8">
    <source>
        <dbReference type="EMBL" id="KXI12464.1"/>
    </source>
</evidence>
<dbReference type="GO" id="GO:0051301">
    <property type="term" value="P:cell division"/>
    <property type="evidence" value="ECO:0007669"/>
    <property type="project" value="UniProtKB-UniRule"/>
</dbReference>
<evidence type="ECO:0000313" key="9">
    <source>
        <dbReference type="EMBL" id="SUB60472.1"/>
    </source>
</evidence>
<dbReference type="NCBIfam" id="TIGR00647">
    <property type="entry name" value="DNA_bind_WhiA"/>
    <property type="match status" value="1"/>
</dbReference>
<dbReference type="Pfam" id="PF02650">
    <property type="entry name" value="HTH_WhiA"/>
    <property type="match status" value="1"/>
</dbReference>
<keyword evidence="3 4" id="KW-0131">Cell cycle</keyword>
<evidence type="ECO:0000259" key="7">
    <source>
        <dbReference type="Pfam" id="PF14527"/>
    </source>
</evidence>
<evidence type="ECO:0000256" key="3">
    <source>
        <dbReference type="ARBA" id="ARBA00023306"/>
    </source>
</evidence>
<dbReference type="InterPro" id="IPR023054">
    <property type="entry name" value="Sporulation_regulator_WhiA_C"/>
</dbReference>
<evidence type="ECO:0000259" key="6">
    <source>
        <dbReference type="Pfam" id="PF10298"/>
    </source>
</evidence>
<evidence type="ECO:0000313" key="10">
    <source>
        <dbReference type="Proteomes" id="UP000070326"/>
    </source>
</evidence>
<evidence type="ECO:0000256" key="1">
    <source>
        <dbReference type="ARBA" id="ARBA00022618"/>
    </source>
</evidence>
<dbReference type="AlphaFoldDB" id="A0A135YSX6"/>
<dbReference type="eggNOG" id="COG1481">
    <property type="taxonomic scope" value="Bacteria"/>
</dbReference>
<dbReference type="STRING" id="1261.HMPREF3195_01068"/>
<dbReference type="Proteomes" id="UP000070326">
    <property type="component" value="Unassembled WGS sequence"/>
</dbReference>
<keyword evidence="1 4" id="KW-0132">Cell division</keyword>
<reference evidence="8 10" key="1">
    <citation type="submission" date="2016-02" db="EMBL/GenBank/DDBJ databases">
        <authorList>
            <person name="Wen L."/>
            <person name="He K."/>
            <person name="Yang H."/>
        </authorList>
    </citation>
    <scope>NUCLEOTIDE SEQUENCE [LARGE SCALE GENOMIC DNA]</scope>
    <source>
        <strain evidence="8 10">MJR8628A</strain>
    </source>
</reference>
<dbReference type="SUPFAM" id="SSF55608">
    <property type="entry name" value="Homing endonucleases"/>
    <property type="match status" value="1"/>
</dbReference>
<comment type="similarity">
    <text evidence="4">Belongs to the WhiA family.</text>
</comment>
<dbReference type="GeneID" id="79841886"/>
<dbReference type="GO" id="GO:0003677">
    <property type="term" value="F:DNA binding"/>
    <property type="evidence" value="ECO:0007669"/>
    <property type="project" value="UniProtKB-UniRule"/>
</dbReference>
<comment type="function">
    <text evidence="4">Involved in cell division and chromosome segregation.</text>
</comment>
<evidence type="ECO:0000313" key="11">
    <source>
        <dbReference type="Proteomes" id="UP000255101"/>
    </source>
</evidence>
<evidence type="ECO:0000256" key="4">
    <source>
        <dbReference type="HAMAP-Rule" id="MF_01420"/>
    </source>
</evidence>
<dbReference type="InterPro" id="IPR027434">
    <property type="entry name" value="Homing_endonucl"/>
</dbReference>